<evidence type="ECO:0000313" key="3">
    <source>
        <dbReference type="Proteomes" id="UP001596157"/>
    </source>
</evidence>
<organism evidence="2 3">
    <name type="scientific">Actinokineospora guangxiensis</name>
    <dbReference type="NCBI Taxonomy" id="1490288"/>
    <lineage>
        <taxon>Bacteria</taxon>
        <taxon>Bacillati</taxon>
        <taxon>Actinomycetota</taxon>
        <taxon>Actinomycetes</taxon>
        <taxon>Pseudonocardiales</taxon>
        <taxon>Pseudonocardiaceae</taxon>
        <taxon>Actinokineospora</taxon>
    </lineage>
</organism>
<feature type="compositionally biased region" description="Gly residues" evidence="1">
    <location>
        <begin position="290"/>
        <end position="303"/>
    </location>
</feature>
<dbReference type="SUPFAM" id="SSF140453">
    <property type="entry name" value="EsxAB dimer-like"/>
    <property type="match status" value="1"/>
</dbReference>
<protein>
    <recommendedName>
        <fullName evidence="4">WXG100 family type VII secretion target</fullName>
    </recommendedName>
</protein>
<evidence type="ECO:0000313" key="2">
    <source>
        <dbReference type="EMBL" id="MFC5286097.1"/>
    </source>
</evidence>
<dbReference type="Gene3D" id="1.10.287.1060">
    <property type="entry name" value="ESAT-6-like"/>
    <property type="match status" value="1"/>
</dbReference>
<proteinExistence type="predicted"/>
<evidence type="ECO:0000256" key="1">
    <source>
        <dbReference type="SAM" id="MobiDB-lite"/>
    </source>
</evidence>
<dbReference type="Proteomes" id="UP001596157">
    <property type="component" value="Unassembled WGS sequence"/>
</dbReference>
<name>A0ABW0EFC6_9PSEU</name>
<sequence length="350" mass="34713">MVIARPAVGGPDGSDVEAGIGPFLDFLSRLCAELGVPDPVEEHFAPVVGRWSELHAEAERYRAVSVVAEQVSTDLTTPLGGLDAAWQGADADSFIEYMNSVGLAGNDMADAMAAMADVLDETADGLREIVVTLADMLVDTAETAGSSRGVGDDRLRFYLDQVRKPSGELFDSVRQVLEALVRLCEGIDGSAAFQTAAMSHPFPEVDWAVSVPETGKPVEKDGPSVPAGAGAGVGGGGGGAGIGGGGAGIGGGAGAGTGAPATPLNPGGYVMAGEAGSSKQPAGAPAAAAAGGGAAAGGRGMGMGMMPPMGGMMGGQNGDNEHKPRARVQGKPEEIFGAPAKASPSVIGDD</sequence>
<dbReference type="EMBL" id="JBHSKF010000001">
    <property type="protein sequence ID" value="MFC5286097.1"/>
    <property type="molecule type" value="Genomic_DNA"/>
</dbReference>
<comment type="caution">
    <text evidence="2">The sequence shown here is derived from an EMBL/GenBank/DDBJ whole genome shotgun (WGS) entry which is preliminary data.</text>
</comment>
<dbReference type="RefSeq" id="WP_378243625.1">
    <property type="nucleotide sequence ID" value="NZ_JBHSKF010000001.1"/>
</dbReference>
<keyword evidence="3" id="KW-1185">Reference proteome</keyword>
<accession>A0ABW0EFC6</accession>
<gene>
    <name evidence="2" type="ORF">ACFPM7_03465</name>
</gene>
<reference evidence="3" key="1">
    <citation type="journal article" date="2019" name="Int. J. Syst. Evol. Microbiol.">
        <title>The Global Catalogue of Microorganisms (GCM) 10K type strain sequencing project: providing services to taxonomists for standard genome sequencing and annotation.</title>
        <authorList>
            <consortium name="The Broad Institute Genomics Platform"/>
            <consortium name="The Broad Institute Genome Sequencing Center for Infectious Disease"/>
            <person name="Wu L."/>
            <person name="Ma J."/>
        </authorList>
    </citation>
    <scope>NUCLEOTIDE SEQUENCE [LARGE SCALE GENOMIC DNA]</scope>
    <source>
        <strain evidence="3">CCUG 59778</strain>
    </source>
</reference>
<evidence type="ECO:0008006" key="4">
    <source>
        <dbReference type="Google" id="ProtNLM"/>
    </source>
</evidence>
<dbReference type="InterPro" id="IPR036689">
    <property type="entry name" value="ESAT-6-like_sf"/>
</dbReference>
<feature type="region of interest" description="Disordered" evidence="1">
    <location>
        <begin position="272"/>
        <end position="350"/>
    </location>
</feature>